<dbReference type="Proteomes" id="UP000663193">
    <property type="component" value="Chromosome 11"/>
</dbReference>
<evidence type="ECO:0000313" key="4">
    <source>
        <dbReference type="Proteomes" id="UP000663193"/>
    </source>
</evidence>
<evidence type="ECO:0000256" key="1">
    <source>
        <dbReference type="SAM" id="MobiDB-lite"/>
    </source>
</evidence>
<gene>
    <name evidence="3" type="ORF">JI435_094420</name>
</gene>
<dbReference type="InterPro" id="IPR029044">
    <property type="entry name" value="Nucleotide-diphossugar_trans"/>
</dbReference>
<feature type="transmembrane region" description="Helical" evidence="2">
    <location>
        <begin position="156"/>
        <end position="176"/>
    </location>
</feature>
<keyword evidence="2" id="KW-0472">Membrane</keyword>
<feature type="compositionally biased region" description="Polar residues" evidence="1">
    <location>
        <begin position="42"/>
        <end position="76"/>
    </location>
</feature>
<dbReference type="Gene3D" id="3.90.550.10">
    <property type="entry name" value="Spore Coat Polysaccharide Biosynthesis Protein SpsA, Chain A"/>
    <property type="match status" value="1"/>
</dbReference>
<accession>A0A7U2I2H9</accession>
<dbReference type="Pfam" id="PF13641">
    <property type="entry name" value="Glyco_tranf_2_3"/>
    <property type="match status" value="1"/>
</dbReference>
<keyword evidence="4" id="KW-1185">Reference proteome</keyword>
<name>A0A7U2I2H9_PHANO</name>
<dbReference type="OMA" id="FNSPWEL"/>
<dbReference type="EMBL" id="CP069033">
    <property type="protein sequence ID" value="QRD00921.1"/>
    <property type="molecule type" value="Genomic_DNA"/>
</dbReference>
<keyword evidence="2" id="KW-1133">Transmembrane helix</keyword>
<feature type="region of interest" description="Disordered" evidence="1">
    <location>
        <begin position="1"/>
        <end position="98"/>
    </location>
</feature>
<dbReference type="OrthoDB" id="2590398at2759"/>
<feature type="transmembrane region" description="Helical" evidence="2">
    <location>
        <begin position="196"/>
        <end position="215"/>
    </location>
</feature>
<feature type="transmembrane region" description="Helical" evidence="2">
    <location>
        <begin position="505"/>
        <end position="528"/>
    </location>
</feature>
<protein>
    <recommendedName>
        <fullName evidence="5">Glycosyltransferase 2-like domain-containing protein</fullName>
    </recommendedName>
</protein>
<feature type="compositionally biased region" description="Low complexity" evidence="1">
    <location>
        <begin position="1"/>
        <end position="18"/>
    </location>
</feature>
<evidence type="ECO:0000313" key="3">
    <source>
        <dbReference type="EMBL" id="QRD00921.1"/>
    </source>
</evidence>
<dbReference type="VEuPathDB" id="FungiDB:JI435_094420"/>
<sequence length="655" mass="74617">MQPTSNSTRSSTPSSSQESVHDEITTVRETPTPPLSARLSPAQRSQSSLMSTFTNDVQSRPMSRQATRTSRKSPTTARPKILPLQSATSSKETVSRSFRSPSASSSFYYVKKPPMASAVPLGSSADPEDIKEFLALAEQRQKAFEPNKYSSYAWQMFWFVMILCITYFGFIGFPIWDGICYSLWKWLKFGNHVTMGVLIFFLWGASISWLPQLFVKFEKNAEPLDPESPVPRTDASETCLLIPAYKAAGALPETIEYALKIFKPDQIFVLANGNSPTPLDNAEDVCKEYGINHAWIPVGSKIIAEFVGVMLAKKFKYAMLIDDDVHLPANLPIVTDRISDTKAHRSTVCIGYTIKSTGANGSKGTYIQQAQDLEYKLSGLSRHFQGTYGSATFPHGAIILWNRDILEKLFWGHPGYKISEDWYFGHTCRSAGYRIEFCSQVFVETETPPSLFVPVKSTRGGYGEMTVWKQRFYRWNFFYLYRLRDDFNYLIFAWRLGHYEFITKVFVLSEIVETFIYFSRPFMLPIALWVQPKMVGIMTAALFGVYVVGVLFFNAVHLRYKKEMIAWKVVPVYFLMKMALTFVNTVSVYYSLYAYAAFFAHRHPRVTESFSALTAAQSCLDIEAEKQRVIIREEMLEVHEDEELELARPVPAKLQ</sequence>
<feature type="transmembrane region" description="Helical" evidence="2">
    <location>
        <begin position="534"/>
        <end position="553"/>
    </location>
</feature>
<keyword evidence="2" id="KW-0812">Transmembrane</keyword>
<reference evidence="4" key="1">
    <citation type="journal article" date="2021" name="BMC Genomics">
        <title>Chromosome-level genome assembly and manually-curated proteome of model necrotroph Parastagonospora nodorum Sn15 reveals a genome-wide trove of candidate effector homologs, and redundancy of virulence-related functions within an accessory chromosome.</title>
        <authorList>
            <person name="Bertazzoni S."/>
            <person name="Jones D.A.B."/>
            <person name="Phan H.T."/>
            <person name="Tan K.-C."/>
            <person name="Hane J.K."/>
        </authorList>
    </citation>
    <scope>NUCLEOTIDE SEQUENCE [LARGE SCALE GENOMIC DNA]</scope>
    <source>
        <strain evidence="4">SN15 / ATCC MYA-4574 / FGSC 10173)</strain>
    </source>
</reference>
<organism evidence="3 4">
    <name type="scientific">Phaeosphaeria nodorum (strain SN15 / ATCC MYA-4574 / FGSC 10173)</name>
    <name type="common">Glume blotch fungus</name>
    <name type="synonym">Parastagonospora nodorum</name>
    <dbReference type="NCBI Taxonomy" id="321614"/>
    <lineage>
        <taxon>Eukaryota</taxon>
        <taxon>Fungi</taxon>
        <taxon>Dikarya</taxon>
        <taxon>Ascomycota</taxon>
        <taxon>Pezizomycotina</taxon>
        <taxon>Dothideomycetes</taxon>
        <taxon>Pleosporomycetidae</taxon>
        <taxon>Pleosporales</taxon>
        <taxon>Pleosporineae</taxon>
        <taxon>Phaeosphaeriaceae</taxon>
        <taxon>Parastagonospora</taxon>
    </lineage>
</organism>
<proteinExistence type="predicted"/>
<feature type="transmembrane region" description="Helical" evidence="2">
    <location>
        <begin position="574"/>
        <end position="596"/>
    </location>
</feature>
<evidence type="ECO:0008006" key="5">
    <source>
        <dbReference type="Google" id="ProtNLM"/>
    </source>
</evidence>
<evidence type="ECO:0000256" key="2">
    <source>
        <dbReference type="SAM" id="Phobius"/>
    </source>
</evidence>
<dbReference type="AlphaFoldDB" id="A0A7U2I2H9"/>
<dbReference type="SUPFAM" id="SSF53448">
    <property type="entry name" value="Nucleotide-diphospho-sugar transferases"/>
    <property type="match status" value="1"/>
</dbReference>